<reference evidence="1" key="2">
    <citation type="submission" date="2020-02" db="EMBL/GenBank/DDBJ databases">
        <title>Identification and distribution of gene clusters putatively required for synthesis of sphingolipid metabolism inhibitors in phylogenetically diverse species of the filamentous fungus Fusarium.</title>
        <authorList>
            <person name="Kim H.-S."/>
            <person name="Busman M."/>
            <person name="Brown D.W."/>
            <person name="Divon H."/>
            <person name="Uhlig S."/>
            <person name="Proctor R.H."/>
        </authorList>
    </citation>
    <scope>NUCLEOTIDE SEQUENCE</scope>
    <source>
        <strain evidence="1">NRRL 25174</strain>
    </source>
</reference>
<keyword evidence="2" id="KW-1185">Reference proteome</keyword>
<accession>A0A9P5A3P3</accession>
<reference evidence="1" key="1">
    <citation type="journal article" date="2017" name="Mycologia">
        <title>Fusarium algeriense, sp. nov., a novel toxigenic crown rot pathogen of durum wheat from Algeria is nested in the Fusarium burgessii species complex.</title>
        <authorList>
            <person name="Laraba I."/>
            <person name="Keddad A."/>
            <person name="Boureghda H."/>
            <person name="Abdallah N."/>
            <person name="Vaughan M.M."/>
            <person name="Proctor R.H."/>
            <person name="Busman M."/>
            <person name="O'Donnell K."/>
        </authorList>
    </citation>
    <scope>NUCLEOTIDE SEQUENCE</scope>
    <source>
        <strain evidence="1">NRRL 25174</strain>
    </source>
</reference>
<dbReference type="OrthoDB" id="5422579at2759"/>
<dbReference type="EMBL" id="PVQB02001379">
    <property type="protein sequence ID" value="KAF4331817.1"/>
    <property type="molecule type" value="Genomic_DNA"/>
</dbReference>
<evidence type="ECO:0000313" key="1">
    <source>
        <dbReference type="EMBL" id="KAF4331817.1"/>
    </source>
</evidence>
<sequence length="516" mass="59162">MVSPTPVLTQLPQELQNGIFAHLGCRDIKNLRATYAALASALPLHFDRVFISANSLNLQVFNAIASHETYRHQVSEIIWDDARLYTGPELEQERQQYELEYSDPNDVTAADGCPLWFVKGRYGYGHPGYIYPEPHMGIEESWAYYKPLLKDQRQVLSSYADIEAFKFGLKRFPSLKRITITPATHGSSWEPLYKTPMIRAFPPGFDYPLPEAWPSFDDEKLIDALPWVSENDDRPYQYIYGEECTAEVYRNRWRGFRLVIRALAEYNDHHITELVIGGNEIQSGLNCRIFDHRSIEYDDLVALLKRPGFRYLDLHLFTGLIEDDDWSSYKTGLLHDALAEAKNIEHLCLRASTEISEGAPQQLVPEVEEHVFPLRTIFPVDNWSRLQHFGISHMLADLDDLIDLLATLPPTLRSVDLIQVALGAPEHGYGELIRAMRDVLDWRSRPVEERPKVHLVISASHDEVQGDGKFVEVDDVVYSYLYGSGNNPFEEDGYRIWPGQGAVQRDLYNRSFAAPF</sequence>
<dbReference type="AlphaFoldDB" id="A0A9P5A3P3"/>
<gene>
    <name evidence="1" type="ORF">FBEOM_14406</name>
</gene>
<name>A0A9P5A3P3_9HYPO</name>
<protein>
    <recommendedName>
        <fullName evidence="3">F-box domain-containing protein</fullName>
    </recommendedName>
</protein>
<proteinExistence type="predicted"/>
<evidence type="ECO:0000313" key="2">
    <source>
        <dbReference type="Proteomes" id="UP000730481"/>
    </source>
</evidence>
<evidence type="ECO:0008006" key="3">
    <source>
        <dbReference type="Google" id="ProtNLM"/>
    </source>
</evidence>
<comment type="caution">
    <text evidence="1">The sequence shown here is derived from an EMBL/GenBank/DDBJ whole genome shotgun (WGS) entry which is preliminary data.</text>
</comment>
<dbReference type="Proteomes" id="UP000730481">
    <property type="component" value="Unassembled WGS sequence"/>
</dbReference>
<organism evidence="1 2">
    <name type="scientific">Fusarium beomiforme</name>
    <dbReference type="NCBI Taxonomy" id="44412"/>
    <lineage>
        <taxon>Eukaryota</taxon>
        <taxon>Fungi</taxon>
        <taxon>Dikarya</taxon>
        <taxon>Ascomycota</taxon>
        <taxon>Pezizomycotina</taxon>
        <taxon>Sordariomycetes</taxon>
        <taxon>Hypocreomycetidae</taxon>
        <taxon>Hypocreales</taxon>
        <taxon>Nectriaceae</taxon>
        <taxon>Fusarium</taxon>
        <taxon>Fusarium burgessii species complex</taxon>
    </lineage>
</organism>